<name>A0A1Q9C0C3_SYMMI</name>
<evidence type="ECO:0000256" key="1">
    <source>
        <dbReference type="SAM" id="MobiDB-lite"/>
    </source>
</evidence>
<protein>
    <submittedName>
        <fullName evidence="3">132 kDa protein</fullName>
    </submittedName>
</protein>
<feature type="region of interest" description="Disordered" evidence="1">
    <location>
        <begin position="1"/>
        <end position="25"/>
    </location>
</feature>
<organism evidence="3 4">
    <name type="scientific">Symbiodinium microadriaticum</name>
    <name type="common">Dinoflagellate</name>
    <name type="synonym">Zooxanthella microadriatica</name>
    <dbReference type="NCBI Taxonomy" id="2951"/>
    <lineage>
        <taxon>Eukaryota</taxon>
        <taxon>Sar</taxon>
        <taxon>Alveolata</taxon>
        <taxon>Dinophyceae</taxon>
        <taxon>Suessiales</taxon>
        <taxon>Symbiodiniaceae</taxon>
        <taxon>Symbiodinium</taxon>
    </lineage>
</organism>
<proteinExistence type="predicted"/>
<evidence type="ECO:0000313" key="4">
    <source>
        <dbReference type="Proteomes" id="UP000186817"/>
    </source>
</evidence>
<reference evidence="3 4" key="1">
    <citation type="submission" date="2016-02" db="EMBL/GenBank/DDBJ databases">
        <title>Genome analysis of coral dinoflagellate symbionts highlights evolutionary adaptations to a symbiotic lifestyle.</title>
        <authorList>
            <person name="Aranda M."/>
            <person name="Li Y."/>
            <person name="Liew Y.J."/>
            <person name="Baumgarten S."/>
            <person name="Simakov O."/>
            <person name="Wilson M."/>
            <person name="Piel J."/>
            <person name="Ashoor H."/>
            <person name="Bougouffa S."/>
            <person name="Bajic V.B."/>
            <person name="Ryu T."/>
            <person name="Ravasi T."/>
            <person name="Bayer T."/>
            <person name="Micklem G."/>
            <person name="Kim H."/>
            <person name="Bhak J."/>
            <person name="Lajeunesse T.C."/>
            <person name="Voolstra C.R."/>
        </authorList>
    </citation>
    <scope>NUCLEOTIDE SEQUENCE [LARGE SCALE GENOMIC DNA]</scope>
    <source>
        <strain evidence="3 4">CCMP2467</strain>
    </source>
</reference>
<evidence type="ECO:0000259" key="2">
    <source>
        <dbReference type="PROSITE" id="PS50878"/>
    </source>
</evidence>
<sequence>MPVECRTDAPHSCPSPPFSPPRGEVTPEFAVPPLAACPVCLQAPASQPQAEDAVFPCCAAFTHLSCLVQCALRHGSCPNCRAAVDHLPREPSISSRCRQLAIDLEPTVPPAHDTAVTAVRDYSTRAAMDFVELPDARMHWAPVPQRRSDGIGAWQPLWLCMRCQSELQLDRINLPEPRPACPLCDVPLQWEVDMSRRQERWVCGRCPFAHLPRPLVLGPATRPPVDEGTLAGITDAPTSRVSNVLVPGRLPHDPEPHESMANLGTAVPGGIACAVGRPPPSQLHMPTPSTSLLPHSMPLPQFAADVADAGEDEAGTVTATTALHSSNRSQRRVCAAETGLLTGLASFDAVDLQDTLHQRVLTLQGVPTRLRGALRTAFRAGLQLIADRESPVQELRGWKLFCLAPRMLLHRSGGDSLIPPAELDRRCDLFARGAWPELLSAGSAASRPRSAAPRDDLAARAARATALVHIGELSAAGRALVAEPLAPGTPRGAAAGPSGATNEHLRILLDDEGDTQLLHCAACRLAHADLPPPVLAALRIGRMTALQKPNGRGIRALVVGDVLRRLVGRALAQAFAPHFQRACLPHQFGLSTRAGTEALARVLRAATELDPRATVLSVDAVGAFDHVSREAMLSALLRHPDLRPLVPFARQFYGTPSSYTWTDDSGRSHVIAQGEGGEQGDPLMPALYALAQQPALCEVQAQLQDGEAIFAFLDDTYVVAPPDRVRTLYDAFRAALWRHARVELNRGKTRVWNAAGEEPPGIADVQGDSDAVVWTGDWSLRPDLQGLLVLGTPLGSDAFVQSQLELKRAEHDKLLTRIPAVEDLQAAWLLLRFCACPRANYLLRVLPPAATLPFAAAHDGAVDRCLSALLGFADAPLPEASARSARLPLQCGGLGLRAASLDRHAAYWASWFDTLPVLRDRAPAAAARFLALLADHEAGRAPVVAAAAQAATHLVNQGFRAPAWDAAFADAAFPPDRAVEDGAGVDYLRGWQRRASRACDERAIETHFTDLSPASRALLLFQAGPHSGRVFTVLPTSDDVTIVSCSVGCVFPWRSAPAHADAAGASTRPVSFRLGRYRSSTPSPASAAKPALERIEVVCNGLPLWHGAQLAVDATLVSPLMGDGSPQPAADAQPGVSLARAAQRKRRHTYPELLRARRCRLVVFGLETGGRWSEEAATFLRLLAQARAGSAPAAVRRATPAAWVHRWSGILSVAAQQAFAASLLELPPAAELGAAGDPPALHELLADARWLQAPVNSRLPARTT</sequence>
<feature type="domain" description="Reverse transcriptase" evidence="2">
    <location>
        <begin position="527"/>
        <end position="779"/>
    </location>
</feature>
<dbReference type="EMBL" id="LSRX01002057">
    <property type="protein sequence ID" value="OLP76330.1"/>
    <property type="molecule type" value="Genomic_DNA"/>
</dbReference>
<dbReference type="Proteomes" id="UP000186817">
    <property type="component" value="Unassembled WGS sequence"/>
</dbReference>
<comment type="caution">
    <text evidence="3">The sequence shown here is derived from an EMBL/GenBank/DDBJ whole genome shotgun (WGS) entry which is preliminary data.</text>
</comment>
<dbReference type="InterPro" id="IPR000477">
    <property type="entry name" value="RT_dom"/>
</dbReference>
<accession>A0A1Q9C0C3</accession>
<gene>
    <name evidence="3" type="ORF">AK812_SmicGene43754</name>
</gene>
<dbReference type="Pfam" id="PF00078">
    <property type="entry name" value="RVT_1"/>
    <property type="match status" value="1"/>
</dbReference>
<dbReference type="OrthoDB" id="443817at2759"/>
<dbReference type="PROSITE" id="PS50878">
    <property type="entry name" value="RT_POL"/>
    <property type="match status" value="1"/>
</dbReference>
<evidence type="ECO:0000313" key="3">
    <source>
        <dbReference type="EMBL" id="OLP76330.1"/>
    </source>
</evidence>
<keyword evidence="4" id="KW-1185">Reference proteome</keyword>
<dbReference type="AlphaFoldDB" id="A0A1Q9C0C3"/>